<accession>A0A0G0VA37</accession>
<comment type="caution">
    <text evidence="2">The sequence shown here is derived from an EMBL/GenBank/DDBJ whole genome shotgun (WGS) entry which is preliminary data.</text>
</comment>
<organism evidence="2 3">
    <name type="scientific">Candidatus Uhrbacteria bacterium GW2011_GWC1_41_20</name>
    <dbReference type="NCBI Taxonomy" id="1618983"/>
    <lineage>
        <taxon>Bacteria</taxon>
        <taxon>Candidatus Uhriibacteriota</taxon>
    </lineage>
</organism>
<evidence type="ECO:0000313" key="2">
    <source>
        <dbReference type="EMBL" id="KKR97863.1"/>
    </source>
</evidence>
<dbReference type="AlphaFoldDB" id="A0A0G0VA37"/>
<proteinExistence type="predicted"/>
<sequence length="178" mass="19913">MREIVVVFTPPHYKVQGIAKIWMGRIDRAIDVARQKHCPLIVAGDANGGQDIDQFIIRAKRSGVGAVLRAFNGHELEFKNTRGDARAIARVMAEVPAMVYIDQITVVTCWYHAPRCLIAMRQALGNRQVRIVCSVVWTKLWDGIKVLPNELRGCLDYMSGRSQKSRGKPIGKPDLGSF</sequence>
<name>A0A0G0VA37_9BACT</name>
<feature type="domain" description="DUF218" evidence="1">
    <location>
        <begin position="23"/>
        <end position="128"/>
    </location>
</feature>
<dbReference type="Proteomes" id="UP000033930">
    <property type="component" value="Unassembled WGS sequence"/>
</dbReference>
<gene>
    <name evidence="2" type="ORF">UU50_C0023G0009</name>
</gene>
<dbReference type="EMBL" id="LCAW01000023">
    <property type="protein sequence ID" value="KKR97863.1"/>
    <property type="molecule type" value="Genomic_DNA"/>
</dbReference>
<reference evidence="2 3" key="1">
    <citation type="journal article" date="2015" name="Nature">
        <title>rRNA introns, odd ribosomes, and small enigmatic genomes across a large radiation of phyla.</title>
        <authorList>
            <person name="Brown C.T."/>
            <person name="Hug L.A."/>
            <person name="Thomas B.C."/>
            <person name="Sharon I."/>
            <person name="Castelle C.J."/>
            <person name="Singh A."/>
            <person name="Wilkins M.J."/>
            <person name="Williams K.H."/>
            <person name="Banfield J.F."/>
        </authorList>
    </citation>
    <scope>NUCLEOTIDE SEQUENCE [LARGE SCALE GENOMIC DNA]</scope>
</reference>
<evidence type="ECO:0000259" key="1">
    <source>
        <dbReference type="Pfam" id="PF02698"/>
    </source>
</evidence>
<dbReference type="InterPro" id="IPR003848">
    <property type="entry name" value="DUF218"/>
</dbReference>
<protein>
    <recommendedName>
        <fullName evidence="1">DUF218 domain-containing protein</fullName>
    </recommendedName>
</protein>
<evidence type="ECO:0000313" key="3">
    <source>
        <dbReference type="Proteomes" id="UP000033930"/>
    </source>
</evidence>
<dbReference type="Pfam" id="PF02698">
    <property type="entry name" value="DUF218"/>
    <property type="match status" value="1"/>
</dbReference>